<dbReference type="Pfam" id="PF13963">
    <property type="entry name" value="Transpos_assoc"/>
    <property type="match status" value="1"/>
</dbReference>
<feature type="domain" description="Transposase-associated" evidence="1">
    <location>
        <begin position="3"/>
        <end position="76"/>
    </location>
</feature>
<gene>
    <name evidence="2" type="ORF">CISIN_1g048054mg</name>
</gene>
<sequence>MDRSWMRLRNKLCKEYLDGIKSFMKVAEQCVNENNLVCCPCKKCQNAFLKSLHIVKAHLKRYGIAESYTKWVFHGEEPEFVDNNQMNAGSMPSSRSDFTFDNEEDDDEMYNLIHDMCEPTLMDAFTSETNIEENIDLTHDDNREFRMCAGLLEKAGKSLFPSSKISTLSFIVKLMHIKVLSRLSNKAIDMILQLLKEAFPEGTILPSTTYDAKKKC</sequence>
<accession>A0A067D4H2</accession>
<dbReference type="EMBL" id="KK794524">
    <property type="protein sequence ID" value="KDO36420.1"/>
    <property type="molecule type" value="Genomic_DNA"/>
</dbReference>
<proteinExistence type="predicted"/>
<evidence type="ECO:0000313" key="2">
    <source>
        <dbReference type="EMBL" id="KDO36420.1"/>
    </source>
</evidence>
<organism evidence="2 3">
    <name type="scientific">Citrus sinensis</name>
    <name type="common">Sweet orange</name>
    <name type="synonym">Citrus aurantium var. sinensis</name>
    <dbReference type="NCBI Taxonomy" id="2711"/>
    <lineage>
        <taxon>Eukaryota</taxon>
        <taxon>Viridiplantae</taxon>
        <taxon>Streptophyta</taxon>
        <taxon>Embryophyta</taxon>
        <taxon>Tracheophyta</taxon>
        <taxon>Spermatophyta</taxon>
        <taxon>Magnoliopsida</taxon>
        <taxon>eudicotyledons</taxon>
        <taxon>Gunneridae</taxon>
        <taxon>Pentapetalae</taxon>
        <taxon>rosids</taxon>
        <taxon>malvids</taxon>
        <taxon>Sapindales</taxon>
        <taxon>Rutaceae</taxon>
        <taxon>Aurantioideae</taxon>
        <taxon>Citrus</taxon>
    </lineage>
</organism>
<evidence type="ECO:0000259" key="1">
    <source>
        <dbReference type="Pfam" id="PF13963"/>
    </source>
</evidence>
<evidence type="ECO:0000313" key="3">
    <source>
        <dbReference type="Proteomes" id="UP000027120"/>
    </source>
</evidence>
<dbReference type="Proteomes" id="UP000027120">
    <property type="component" value="Unassembled WGS sequence"/>
</dbReference>
<dbReference type="SMR" id="A0A067D4H2"/>
<name>A0A067D4H2_CITSI</name>
<reference evidence="2 3" key="1">
    <citation type="submission" date="2014-04" db="EMBL/GenBank/DDBJ databases">
        <authorList>
            <consortium name="International Citrus Genome Consortium"/>
            <person name="Gmitter F."/>
            <person name="Chen C."/>
            <person name="Farmerie W."/>
            <person name="Harkins T."/>
            <person name="Desany B."/>
            <person name="Mohiuddin M."/>
            <person name="Kodira C."/>
            <person name="Borodovsky M."/>
            <person name="Lomsadze A."/>
            <person name="Burns P."/>
            <person name="Jenkins J."/>
            <person name="Prochnik S."/>
            <person name="Shu S."/>
            <person name="Chapman J."/>
            <person name="Pitluck S."/>
            <person name="Schmutz J."/>
            <person name="Rokhsar D."/>
        </authorList>
    </citation>
    <scope>NUCLEOTIDE SEQUENCE</scope>
</reference>
<dbReference type="AlphaFoldDB" id="A0A067D4H2"/>
<keyword evidence="3" id="KW-1185">Reference proteome</keyword>
<protein>
    <recommendedName>
        <fullName evidence="1">Transposase-associated domain-containing protein</fullName>
    </recommendedName>
</protein>
<dbReference type="InterPro" id="IPR029480">
    <property type="entry name" value="Transpos_assoc"/>
</dbReference>